<dbReference type="PANTHER" id="PTHR15348:SF0">
    <property type="entry name" value="PROTEIN DEAD RINGER"/>
    <property type="match status" value="1"/>
</dbReference>
<dbReference type="InterPro" id="IPR045147">
    <property type="entry name" value="ARI3A/B/C"/>
</dbReference>
<gene>
    <name evidence="7" type="ORF">ADUPG1_013216</name>
</gene>
<keyword evidence="8" id="KW-1185">Reference proteome</keyword>
<feature type="compositionally biased region" description="Basic residues" evidence="5">
    <location>
        <begin position="413"/>
        <end position="424"/>
    </location>
</feature>
<dbReference type="SUPFAM" id="SSF46774">
    <property type="entry name" value="ARID-like"/>
    <property type="match status" value="1"/>
</dbReference>
<feature type="compositionally biased region" description="Low complexity" evidence="5">
    <location>
        <begin position="391"/>
        <end position="412"/>
    </location>
</feature>
<evidence type="ECO:0000313" key="8">
    <source>
        <dbReference type="Proteomes" id="UP001057375"/>
    </source>
</evidence>
<dbReference type="PANTHER" id="PTHR15348">
    <property type="entry name" value="AT-RICH INTERACTIVE DOMAIN-CONTAINING PROTEIN ARID DOMAIN- CONTAINING PROTEIN DEAD RINGER PROTEIN B-CELL REGULATOR OF IGH TRANSCRIPTION BRIGHT"/>
    <property type="match status" value="1"/>
</dbReference>
<comment type="caution">
    <text evidence="7">The sequence shown here is derived from an EMBL/GenBank/DDBJ whole genome shotgun (WGS) entry which is preliminary data.</text>
</comment>
<sequence>MVIAKKKKKIVIPAHLLTLESRNRFDSILSQCWKRSRRKIKPPILGRKPLDLYRLFLEVDARGGLCSVMNHKLFREVGDALELPKTVTNVGWILRCRHEQLLSPYISILRERIWPESPGALDVDDQRYFSSTKVSVSNSASSMDYSSSLFFDTSSKHKEEGDVSGENDYIIDDSSGICTSNESPPSLGRHQGKYQQQTLGFSDFSESTLFGSVDSSQSSSSSSSSSSSTSSSSIQSSHSNVDNDIAIADGTDKIKASPSVRLPISASLSTSIPPLSTSTTSILCLRSAKSSNNNQIIPYVQPQLQLESFSKLFTSKSHKHSSHQHSIFRQEPSSSDSSAASTSYHPSQTKPASTCDDFSVMMSPHFNKRYASIQETFAYLMKRYVLNPNNPSSNNSIHSSSSLSSSPLSPSTHSKHSTHHRHKQSYIYSTSSSKSHTSPPPPSWCDLHSDLHSDQENTIHPPIPSVPPDLPPMLLCPIISVYPMCSLSLCNLPQLSEYDLR</sequence>
<dbReference type="Pfam" id="PF01388">
    <property type="entry name" value="ARID"/>
    <property type="match status" value="1"/>
</dbReference>
<dbReference type="SMART" id="SM01014">
    <property type="entry name" value="ARID"/>
    <property type="match status" value="1"/>
</dbReference>
<dbReference type="InterPro" id="IPR036431">
    <property type="entry name" value="ARID_dom_sf"/>
</dbReference>
<feature type="compositionally biased region" description="Acidic residues" evidence="5">
    <location>
        <begin position="162"/>
        <end position="171"/>
    </location>
</feature>
<evidence type="ECO:0000313" key="7">
    <source>
        <dbReference type="EMBL" id="GKT26026.1"/>
    </source>
</evidence>
<name>A0ABQ5K6W0_9EUKA</name>
<evidence type="ECO:0000259" key="6">
    <source>
        <dbReference type="PROSITE" id="PS51011"/>
    </source>
</evidence>
<dbReference type="EMBL" id="BQXS01012631">
    <property type="protein sequence ID" value="GKT26026.1"/>
    <property type="molecule type" value="Genomic_DNA"/>
</dbReference>
<reference evidence="7" key="1">
    <citation type="submission" date="2022-03" db="EMBL/GenBank/DDBJ databases">
        <title>Draft genome sequence of Aduncisulcus paluster, a free-living microaerophilic Fornicata.</title>
        <authorList>
            <person name="Yuyama I."/>
            <person name="Kume K."/>
            <person name="Tamura T."/>
            <person name="Inagaki Y."/>
            <person name="Hashimoto T."/>
        </authorList>
    </citation>
    <scope>NUCLEOTIDE SEQUENCE</scope>
    <source>
        <strain evidence="7">NY0171</strain>
    </source>
</reference>
<evidence type="ECO:0000256" key="3">
    <source>
        <dbReference type="ARBA" id="ARBA00023163"/>
    </source>
</evidence>
<proteinExistence type="predicted"/>
<feature type="compositionally biased region" description="Basic and acidic residues" evidence="5">
    <location>
        <begin position="447"/>
        <end position="457"/>
    </location>
</feature>
<organism evidence="7 8">
    <name type="scientific">Aduncisulcus paluster</name>
    <dbReference type="NCBI Taxonomy" id="2918883"/>
    <lineage>
        <taxon>Eukaryota</taxon>
        <taxon>Metamonada</taxon>
        <taxon>Carpediemonas-like organisms</taxon>
        <taxon>Aduncisulcus</taxon>
    </lineage>
</organism>
<dbReference type="Gene3D" id="1.10.150.60">
    <property type="entry name" value="ARID DNA-binding domain"/>
    <property type="match status" value="1"/>
</dbReference>
<accession>A0ABQ5K6W0</accession>
<evidence type="ECO:0000256" key="1">
    <source>
        <dbReference type="ARBA" id="ARBA00023015"/>
    </source>
</evidence>
<feature type="compositionally biased region" description="Low complexity" evidence="5">
    <location>
        <begin position="333"/>
        <end position="343"/>
    </location>
</feature>
<feature type="region of interest" description="Disordered" evidence="5">
    <location>
        <begin position="156"/>
        <end position="194"/>
    </location>
</feature>
<feature type="domain" description="ARID" evidence="6">
    <location>
        <begin position="19"/>
        <end position="110"/>
    </location>
</feature>
<feature type="non-terminal residue" evidence="7">
    <location>
        <position position="501"/>
    </location>
</feature>
<dbReference type="CDD" id="cd16100">
    <property type="entry name" value="ARID"/>
    <property type="match status" value="1"/>
</dbReference>
<protein>
    <submittedName>
        <fullName evidence="7">AT-rich interactive domain-containing protein 3 like protein</fullName>
    </submittedName>
</protein>
<evidence type="ECO:0000256" key="2">
    <source>
        <dbReference type="ARBA" id="ARBA00023125"/>
    </source>
</evidence>
<feature type="compositionally biased region" description="Low complexity" evidence="5">
    <location>
        <begin position="215"/>
        <end position="239"/>
    </location>
</feature>
<keyword evidence="2" id="KW-0238">DNA-binding</keyword>
<feature type="region of interest" description="Disordered" evidence="5">
    <location>
        <begin position="215"/>
        <end position="241"/>
    </location>
</feature>
<keyword evidence="3" id="KW-0804">Transcription</keyword>
<dbReference type="SMART" id="SM00501">
    <property type="entry name" value="BRIGHT"/>
    <property type="match status" value="1"/>
</dbReference>
<feature type="region of interest" description="Disordered" evidence="5">
    <location>
        <begin position="320"/>
        <end position="355"/>
    </location>
</feature>
<feature type="region of interest" description="Disordered" evidence="5">
    <location>
        <begin position="391"/>
        <end position="462"/>
    </location>
</feature>
<keyword evidence="1" id="KW-0805">Transcription regulation</keyword>
<evidence type="ECO:0000256" key="5">
    <source>
        <dbReference type="SAM" id="MobiDB-lite"/>
    </source>
</evidence>
<dbReference type="Proteomes" id="UP001057375">
    <property type="component" value="Unassembled WGS sequence"/>
</dbReference>
<keyword evidence="4" id="KW-0539">Nucleus</keyword>
<dbReference type="InterPro" id="IPR001606">
    <property type="entry name" value="ARID_dom"/>
</dbReference>
<evidence type="ECO:0000256" key="4">
    <source>
        <dbReference type="ARBA" id="ARBA00023242"/>
    </source>
</evidence>
<dbReference type="PROSITE" id="PS51011">
    <property type="entry name" value="ARID"/>
    <property type="match status" value="1"/>
</dbReference>